<proteinExistence type="predicted"/>
<sequence length="124" mass="13637">QQQQQVDLRQQQQLSLHQRYQHERPEQQPGVGTPTPDEGTGAPAPAETYTPVDASRLWKRSSTSRRPTPRKGNRFATANKFAELEDSESGVGGEAIGTVNVPQDVFRSEADSHAPIPLTPPQPD</sequence>
<feature type="compositionally biased region" description="Low complexity" evidence="1">
    <location>
        <begin position="1"/>
        <end position="18"/>
    </location>
</feature>
<dbReference type="Proteomes" id="UP000654075">
    <property type="component" value="Unassembled WGS sequence"/>
</dbReference>
<feature type="non-terminal residue" evidence="2">
    <location>
        <position position="124"/>
    </location>
</feature>
<keyword evidence="3" id="KW-1185">Reference proteome</keyword>
<feature type="compositionally biased region" description="Basic residues" evidence="1">
    <location>
        <begin position="57"/>
        <end position="73"/>
    </location>
</feature>
<reference evidence="2" key="1">
    <citation type="submission" date="2021-02" db="EMBL/GenBank/DDBJ databases">
        <authorList>
            <person name="Dougan E. K."/>
            <person name="Rhodes N."/>
            <person name="Thang M."/>
            <person name="Chan C."/>
        </authorList>
    </citation>
    <scope>NUCLEOTIDE SEQUENCE</scope>
</reference>
<evidence type="ECO:0000313" key="3">
    <source>
        <dbReference type="Proteomes" id="UP000654075"/>
    </source>
</evidence>
<evidence type="ECO:0000256" key="1">
    <source>
        <dbReference type="SAM" id="MobiDB-lite"/>
    </source>
</evidence>
<feature type="region of interest" description="Disordered" evidence="1">
    <location>
        <begin position="105"/>
        <end position="124"/>
    </location>
</feature>
<gene>
    <name evidence="2" type="ORF">PGLA1383_LOCUS20029</name>
</gene>
<accession>A0A813EQ74</accession>
<dbReference type="EMBL" id="CAJNNV010013493">
    <property type="protein sequence ID" value="CAE8601747.1"/>
    <property type="molecule type" value="Genomic_DNA"/>
</dbReference>
<name>A0A813EQ74_POLGL</name>
<dbReference type="AlphaFoldDB" id="A0A813EQ74"/>
<protein>
    <submittedName>
        <fullName evidence="2">Uncharacterized protein</fullName>
    </submittedName>
</protein>
<comment type="caution">
    <text evidence="2">The sequence shown here is derived from an EMBL/GenBank/DDBJ whole genome shotgun (WGS) entry which is preliminary data.</text>
</comment>
<organism evidence="2 3">
    <name type="scientific">Polarella glacialis</name>
    <name type="common">Dinoflagellate</name>
    <dbReference type="NCBI Taxonomy" id="89957"/>
    <lineage>
        <taxon>Eukaryota</taxon>
        <taxon>Sar</taxon>
        <taxon>Alveolata</taxon>
        <taxon>Dinophyceae</taxon>
        <taxon>Suessiales</taxon>
        <taxon>Suessiaceae</taxon>
        <taxon>Polarella</taxon>
    </lineage>
</organism>
<feature type="region of interest" description="Disordered" evidence="1">
    <location>
        <begin position="1"/>
        <end position="96"/>
    </location>
</feature>
<feature type="non-terminal residue" evidence="2">
    <location>
        <position position="1"/>
    </location>
</feature>
<evidence type="ECO:0000313" key="2">
    <source>
        <dbReference type="EMBL" id="CAE8601747.1"/>
    </source>
</evidence>